<dbReference type="RefSeq" id="WP_143387448.1">
    <property type="nucleotide sequence ID" value="NZ_VJZL01000035.1"/>
</dbReference>
<protein>
    <recommendedName>
        <fullName evidence="5">DUF4595 domain-containing protein</fullName>
    </recommendedName>
</protein>
<dbReference type="Proteomes" id="UP000318669">
    <property type="component" value="Unassembled WGS sequence"/>
</dbReference>
<sequence>MKKLLLGAVLAFSIVSCSKSDEIAVPTGTAHTFEFNAHTETPSTGKMAKGTVLSYVLTVEAINKDGKVVDSKSFTSSIAEHFNCKLSSPTGDITLRVSVAPITIVVKDISFIPKNEITEEIGEIVEFVQLPINGILTAAYNEATKVLTATVPIESHELSADFGDKVSVMTKIESIDDVIKKRGYRTFTFDNASKIISSRGYSTDAQDKDENSIVVYNETGKIVEIKNTDKEGHTSSEVIEYDGENIISSVNQLESRYETYRYNTDGRIRESVKNDYYNGNTYHRTENFTYYANDSIRVKPSDSDVADILVLNDNTNPLCKTIPAAFLKILATDNDMGGYNVKSSHKEGKHNADFDVSYEYVKDSKGRVIKQTIKYKTIEMNTTPDANTIKQHVEVTEFQYMSK</sequence>
<evidence type="ECO:0008006" key="5">
    <source>
        <dbReference type="Google" id="ProtNLM"/>
    </source>
</evidence>
<evidence type="ECO:0000313" key="4">
    <source>
        <dbReference type="Proteomes" id="UP000318669"/>
    </source>
</evidence>
<reference evidence="3 4" key="1">
    <citation type="submission" date="2019-07" db="EMBL/GenBank/DDBJ databases">
        <title>Novel species of Flavobacterium.</title>
        <authorList>
            <person name="Liu Q."/>
            <person name="Xin Y.-H."/>
        </authorList>
    </citation>
    <scope>NUCLEOTIDE SEQUENCE [LARGE SCALE GENOMIC DNA]</scope>
    <source>
        <strain evidence="1 3">GSP39</strain>
        <strain evidence="2 4">GSR22</strain>
    </source>
</reference>
<dbReference type="EMBL" id="VJZL01000035">
    <property type="protein sequence ID" value="TRX06236.1"/>
    <property type="molecule type" value="Genomic_DNA"/>
</dbReference>
<dbReference type="AlphaFoldDB" id="A0A553BDC5"/>
<keyword evidence="3" id="KW-1185">Reference proteome</keyword>
<name>A0A553BDC5_9FLAO</name>
<evidence type="ECO:0000313" key="1">
    <source>
        <dbReference type="EMBL" id="TRX05850.1"/>
    </source>
</evidence>
<dbReference type="Proteomes" id="UP000318528">
    <property type="component" value="Unassembled WGS sequence"/>
</dbReference>
<evidence type="ECO:0000313" key="3">
    <source>
        <dbReference type="Proteomes" id="UP000318528"/>
    </source>
</evidence>
<comment type="caution">
    <text evidence="2">The sequence shown here is derived from an EMBL/GenBank/DDBJ whole genome shotgun (WGS) entry which is preliminary data.</text>
</comment>
<evidence type="ECO:0000313" key="2">
    <source>
        <dbReference type="EMBL" id="TRX06236.1"/>
    </source>
</evidence>
<organism evidence="2 4">
    <name type="scientific">Flavobacterium gawalongense</name>
    <dbReference type="NCBI Taxonomy" id="2594432"/>
    <lineage>
        <taxon>Bacteria</taxon>
        <taxon>Pseudomonadati</taxon>
        <taxon>Bacteroidota</taxon>
        <taxon>Flavobacteriia</taxon>
        <taxon>Flavobacteriales</taxon>
        <taxon>Flavobacteriaceae</taxon>
        <taxon>Flavobacterium</taxon>
    </lineage>
</organism>
<dbReference type="PROSITE" id="PS51257">
    <property type="entry name" value="PROKAR_LIPOPROTEIN"/>
    <property type="match status" value="1"/>
</dbReference>
<proteinExistence type="predicted"/>
<accession>A0A553BDC5</accession>
<dbReference type="EMBL" id="VJZN01000014">
    <property type="protein sequence ID" value="TRX05850.1"/>
    <property type="molecule type" value="Genomic_DNA"/>
</dbReference>
<gene>
    <name evidence="2" type="ORF">FNW11_14675</name>
    <name evidence="1" type="ORF">FNW12_09515</name>
</gene>